<keyword evidence="3" id="KW-1185">Reference proteome</keyword>
<feature type="region of interest" description="Disordered" evidence="1">
    <location>
        <begin position="43"/>
        <end position="65"/>
    </location>
</feature>
<name>A0ABW8IL84_9GAMM</name>
<feature type="region of interest" description="Disordered" evidence="1">
    <location>
        <begin position="1"/>
        <end position="21"/>
    </location>
</feature>
<feature type="compositionally biased region" description="Polar residues" evidence="1">
    <location>
        <begin position="56"/>
        <end position="65"/>
    </location>
</feature>
<dbReference type="RefSeq" id="WP_380013837.1">
    <property type="nucleotide sequence ID" value="NZ_JADIKI010000023.1"/>
</dbReference>
<feature type="compositionally biased region" description="Polar residues" evidence="1">
    <location>
        <begin position="1"/>
        <end position="14"/>
    </location>
</feature>
<sequence length="65" mass="6794">MTATLHVGSTTAPTNVIVPPSIVPPPPALTADDANTIATEQLAKTNQRRPRMMLPSTGTRASART</sequence>
<gene>
    <name evidence="2" type="ORF">ISP18_15355</name>
</gene>
<evidence type="ECO:0000313" key="3">
    <source>
        <dbReference type="Proteomes" id="UP001620409"/>
    </source>
</evidence>
<comment type="caution">
    <text evidence="2">The sequence shown here is derived from an EMBL/GenBank/DDBJ whole genome shotgun (WGS) entry which is preliminary data.</text>
</comment>
<protein>
    <submittedName>
        <fullName evidence="2">Uncharacterized protein</fullName>
    </submittedName>
</protein>
<accession>A0ABW8IL84</accession>
<organism evidence="2 3">
    <name type="scientific">Dyella humi</name>
    <dbReference type="NCBI Taxonomy" id="1770547"/>
    <lineage>
        <taxon>Bacteria</taxon>
        <taxon>Pseudomonadati</taxon>
        <taxon>Pseudomonadota</taxon>
        <taxon>Gammaproteobacteria</taxon>
        <taxon>Lysobacterales</taxon>
        <taxon>Rhodanobacteraceae</taxon>
        <taxon>Dyella</taxon>
    </lineage>
</organism>
<dbReference type="Proteomes" id="UP001620409">
    <property type="component" value="Unassembled WGS sequence"/>
</dbReference>
<evidence type="ECO:0000256" key="1">
    <source>
        <dbReference type="SAM" id="MobiDB-lite"/>
    </source>
</evidence>
<reference evidence="2 3" key="1">
    <citation type="submission" date="2020-10" db="EMBL/GenBank/DDBJ databases">
        <title>Phylogeny of dyella-like bacteria.</title>
        <authorList>
            <person name="Fu J."/>
        </authorList>
    </citation>
    <scope>NUCLEOTIDE SEQUENCE [LARGE SCALE GENOMIC DNA]</scope>
    <source>
        <strain evidence="2 3">DHG40</strain>
    </source>
</reference>
<dbReference type="EMBL" id="JADIKI010000023">
    <property type="protein sequence ID" value="MFK2855980.1"/>
    <property type="molecule type" value="Genomic_DNA"/>
</dbReference>
<proteinExistence type="predicted"/>
<evidence type="ECO:0000313" key="2">
    <source>
        <dbReference type="EMBL" id="MFK2855980.1"/>
    </source>
</evidence>